<sequence>MRHPTRKRGIVITVVLLVLLAAIGAALLIRAKAPPEAARLLPESDAIVYFQLKTLRTATHFDQQPLTRSADFAHFIAATGIEPERDIDYAAFALHHMSDPRGPNGPVAYSEVFIGRFDGERLANYLASMATAKENYAGHDVYTVPVEGRALRVAQLGYDTVVASNMPTAEQIHSMLDRWRASALGTPGSSLLSRRYSDVPVLSQAWGIGHIGLPFAENGKITLLGLELPVPSDTELVASVRYEGKVQLRVKEFAPSEQDAATTVEGMNTMLNLAKGLAGATQQQDASAVAMRQILDSAKVEQDKSSAELTASASVDQLRALTTSAPSTK</sequence>
<name>A0ABW1Z6Z5_9BACT</name>
<accession>A0ABW1Z6Z5</accession>
<reference evidence="2" key="1">
    <citation type="journal article" date="2019" name="Int. J. Syst. Evol. Microbiol.">
        <title>The Global Catalogue of Microorganisms (GCM) 10K type strain sequencing project: providing services to taxonomists for standard genome sequencing and annotation.</title>
        <authorList>
            <consortium name="The Broad Institute Genomics Platform"/>
            <consortium name="The Broad Institute Genome Sequencing Center for Infectious Disease"/>
            <person name="Wu L."/>
            <person name="Ma J."/>
        </authorList>
    </citation>
    <scope>NUCLEOTIDE SEQUENCE [LARGE SCALE GENOMIC DNA]</scope>
    <source>
        <strain evidence="2">CGMCC 1.16026</strain>
    </source>
</reference>
<protein>
    <recommendedName>
        <fullName evidence="3">PpiC domain-containing protein</fullName>
    </recommendedName>
</protein>
<keyword evidence="2" id="KW-1185">Reference proteome</keyword>
<comment type="caution">
    <text evidence="1">The sequence shown here is derived from an EMBL/GenBank/DDBJ whole genome shotgun (WGS) entry which is preliminary data.</text>
</comment>
<dbReference type="RefSeq" id="WP_263371529.1">
    <property type="nucleotide sequence ID" value="NZ_JAGSYD010000003.1"/>
</dbReference>
<gene>
    <name evidence="1" type="ORF">ACFQBQ_05955</name>
</gene>
<dbReference type="Proteomes" id="UP001596391">
    <property type="component" value="Unassembled WGS sequence"/>
</dbReference>
<organism evidence="1 2">
    <name type="scientific">Granulicella cerasi</name>
    <dbReference type="NCBI Taxonomy" id="741063"/>
    <lineage>
        <taxon>Bacteria</taxon>
        <taxon>Pseudomonadati</taxon>
        <taxon>Acidobacteriota</taxon>
        <taxon>Terriglobia</taxon>
        <taxon>Terriglobales</taxon>
        <taxon>Acidobacteriaceae</taxon>
        <taxon>Granulicella</taxon>
    </lineage>
</organism>
<dbReference type="EMBL" id="JBHSWI010000001">
    <property type="protein sequence ID" value="MFC6645137.1"/>
    <property type="molecule type" value="Genomic_DNA"/>
</dbReference>
<proteinExistence type="predicted"/>
<evidence type="ECO:0000313" key="2">
    <source>
        <dbReference type="Proteomes" id="UP001596391"/>
    </source>
</evidence>
<evidence type="ECO:0000313" key="1">
    <source>
        <dbReference type="EMBL" id="MFC6645137.1"/>
    </source>
</evidence>
<evidence type="ECO:0008006" key="3">
    <source>
        <dbReference type="Google" id="ProtNLM"/>
    </source>
</evidence>